<dbReference type="Gene3D" id="3.40.50.300">
    <property type="entry name" value="P-loop containing nucleotide triphosphate hydrolases"/>
    <property type="match status" value="1"/>
</dbReference>
<organism evidence="2 3">
    <name type="scientific">Funiculus sociatus GB2-A5</name>
    <dbReference type="NCBI Taxonomy" id="2933946"/>
    <lineage>
        <taxon>Bacteria</taxon>
        <taxon>Bacillati</taxon>
        <taxon>Cyanobacteriota</taxon>
        <taxon>Cyanophyceae</taxon>
        <taxon>Coleofasciculales</taxon>
        <taxon>Coleofasciculaceae</taxon>
        <taxon>Funiculus</taxon>
    </lineage>
</organism>
<protein>
    <submittedName>
        <fullName evidence="2">AAA-like domain-containing protein</fullName>
    </submittedName>
</protein>
<name>A0ABV0JKY3_9CYAN</name>
<keyword evidence="3" id="KW-1185">Reference proteome</keyword>
<dbReference type="InterPro" id="IPR027417">
    <property type="entry name" value="P-loop_NTPase"/>
</dbReference>
<gene>
    <name evidence="2" type="ORF">NDI37_06400</name>
</gene>
<dbReference type="InterPro" id="IPR000157">
    <property type="entry name" value="TIR_dom"/>
</dbReference>
<dbReference type="PROSITE" id="PS50104">
    <property type="entry name" value="TIR"/>
    <property type="match status" value="1"/>
</dbReference>
<dbReference type="SUPFAM" id="SSF52200">
    <property type="entry name" value="Toll/Interleukin receptor TIR domain"/>
    <property type="match status" value="1"/>
</dbReference>
<proteinExistence type="predicted"/>
<accession>A0ABV0JKY3</accession>
<dbReference type="Pfam" id="PF13676">
    <property type="entry name" value="TIR_2"/>
    <property type="match status" value="1"/>
</dbReference>
<dbReference type="Pfam" id="PF14516">
    <property type="entry name" value="AAA_35"/>
    <property type="match status" value="1"/>
</dbReference>
<dbReference type="EMBL" id="JAMPKK010000009">
    <property type="protein sequence ID" value="MEP0864094.1"/>
    <property type="molecule type" value="Genomic_DNA"/>
</dbReference>
<comment type="caution">
    <text evidence="2">The sequence shown here is derived from an EMBL/GenBank/DDBJ whole genome shotgun (WGS) entry which is preliminary data.</text>
</comment>
<dbReference type="Proteomes" id="UP001442494">
    <property type="component" value="Unassembled WGS sequence"/>
</dbReference>
<dbReference type="InterPro" id="IPR035897">
    <property type="entry name" value="Toll_tir_struct_dom_sf"/>
</dbReference>
<dbReference type="SUPFAM" id="SSF52540">
    <property type="entry name" value="P-loop containing nucleoside triphosphate hydrolases"/>
    <property type="match status" value="1"/>
</dbReference>
<feature type="domain" description="TIR" evidence="1">
    <location>
        <begin position="107"/>
        <end position="255"/>
    </location>
</feature>
<dbReference type="InterPro" id="IPR058651">
    <property type="entry name" value="HTH_VMAP-M9"/>
</dbReference>
<dbReference type="Pfam" id="PF26355">
    <property type="entry name" value="HTH_VMAP-M9"/>
    <property type="match status" value="1"/>
</dbReference>
<dbReference type="Gene3D" id="3.40.50.10140">
    <property type="entry name" value="Toll/interleukin-1 receptor homology (TIR) domain"/>
    <property type="match status" value="1"/>
</dbReference>
<sequence length="647" mass="73342">MDVKEALEFTDSLICATTGKYLNDLERQVFTGSWEGKTYEDIYPLHPQYIEKDVGYKLWKKLSNALDEKVTKKNFKGAIERAIKQQPQSTEAPIILDQKSPPQEAACNLRVFISYSAVEPGRSLAAQFYEAINAAGHTAFMATVDANNLSKSSDLPENSLDRIDIELQHCDYFLLLLSPQAAVSEMALEELRLAKELRFIHHKPIVLPIRVNCPLNSSLNHDLRGYLQGIGQLEWESPADTATLVQEVLNLLASKGDWGDGRLAKYRDIAYNISTIQNNAMFWEESISPKIASKSKIPSPLPVAEPELPSGQVRLASAFYVERVPYEAQCYKEILQPGALIRIKAPRQMGKTSLMARILYQAQEQGYRTVPLSFQHADTAVFTNLNQLLKWFCARISRKLRLPHQVDDYWSDTYGSKDNCTAYFEDCLLSGNESPLVLGLDEVDRVFQYPKIADDFFGLLRAWYEEAGYGGGDSDRWQQLRLVVVHSTEVYIPLNVNQSPFNVGLPIELPDFSPEQVQDLTERHGLNWDATQVEQLMTLVGGHPYLVRLALYHIAQQTITLEQFLETAPTEAGLYDDHLRRHLWNLQQHSELAAAFAKVVTADTPVELESVPAFKLHSMGLVQLQGNYVTPRFDLYRQYFSDRLGKF</sequence>
<dbReference type="RefSeq" id="WP_190418451.1">
    <property type="nucleotide sequence ID" value="NZ_JAMPKK010000009.1"/>
</dbReference>
<evidence type="ECO:0000313" key="3">
    <source>
        <dbReference type="Proteomes" id="UP001442494"/>
    </source>
</evidence>
<reference evidence="2 3" key="1">
    <citation type="submission" date="2022-04" db="EMBL/GenBank/DDBJ databases">
        <title>Positive selection, recombination, and allopatry shape intraspecific diversity of widespread and dominant cyanobacteria.</title>
        <authorList>
            <person name="Wei J."/>
            <person name="Shu W."/>
            <person name="Hu C."/>
        </authorList>
    </citation>
    <scope>NUCLEOTIDE SEQUENCE [LARGE SCALE GENOMIC DNA]</scope>
    <source>
        <strain evidence="2 3">GB2-A5</strain>
    </source>
</reference>
<evidence type="ECO:0000259" key="1">
    <source>
        <dbReference type="PROSITE" id="PS50104"/>
    </source>
</evidence>
<evidence type="ECO:0000313" key="2">
    <source>
        <dbReference type="EMBL" id="MEP0864094.1"/>
    </source>
</evidence>